<gene>
    <name evidence="3" type="ORF">GCM10023081_05670</name>
</gene>
<dbReference type="Proteomes" id="UP001500752">
    <property type="component" value="Unassembled WGS sequence"/>
</dbReference>
<comment type="caution">
    <text evidence="3">The sequence shown here is derived from an EMBL/GenBank/DDBJ whole genome shotgun (WGS) entry which is preliminary data.</text>
</comment>
<dbReference type="Gene3D" id="3.40.50.12580">
    <property type="match status" value="1"/>
</dbReference>
<evidence type="ECO:0000256" key="1">
    <source>
        <dbReference type="SAM" id="MobiDB-lite"/>
    </source>
</evidence>
<feature type="domain" description="Glycosyltransferase 2-like" evidence="2">
    <location>
        <begin position="15"/>
        <end position="128"/>
    </location>
</feature>
<dbReference type="PANTHER" id="PTHR43685:SF2">
    <property type="entry name" value="GLYCOSYLTRANSFERASE 2-LIKE DOMAIN-CONTAINING PROTEIN"/>
    <property type="match status" value="1"/>
</dbReference>
<evidence type="ECO:0000313" key="3">
    <source>
        <dbReference type="EMBL" id="GAA3670235.1"/>
    </source>
</evidence>
<dbReference type="InterPro" id="IPR007554">
    <property type="entry name" value="Glycerophosphate_synth"/>
</dbReference>
<dbReference type="PANTHER" id="PTHR43685">
    <property type="entry name" value="GLYCOSYLTRANSFERASE"/>
    <property type="match status" value="1"/>
</dbReference>
<keyword evidence="4" id="KW-1185">Reference proteome</keyword>
<evidence type="ECO:0000259" key="2">
    <source>
        <dbReference type="Pfam" id="PF00535"/>
    </source>
</evidence>
<dbReference type="EMBL" id="BAABEO010000008">
    <property type="protein sequence ID" value="GAA3670235.1"/>
    <property type="molecule type" value="Genomic_DNA"/>
</dbReference>
<dbReference type="Pfam" id="PF00535">
    <property type="entry name" value="Glycos_transf_2"/>
    <property type="match status" value="1"/>
</dbReference>
<proteinExistence type="predicted"/>
<dbReference type="InterPro" id="IPR029044">
    <property type="entry name" value="Nucleotide-diphossugar_trans"/>
</dbReference>
<dbReference type="Gene3D" id="3.90.550.10">
    <property type="entry name" value="Spore Coat Polysaccharide Biosynthesis Protein SpsA, Chain A"/>
    <property type="match status" value="1"/>
</dbReference>
<dbReference type="CDD" id="cd00761">
    <property type="entry name" value="Glyco_tranf_GTA_type"/>
    <property type="match status" value="1"/>
</dbReference>
<evidence type="ECO:0000313" key="4">
    <source>
        <dbReference type="Proteomes" id="UP001500752"/>
    </source>
</evidence>
<dbReference type="InterPro" id="IPR043148">
    <property type="entry name" value="TagF_C"/>
</dbReference>
<name>A0ABP7BXF5_9MICC</name>
<organism evidence="3 4">
    <name type="scientific">Arthrobacter ginkgonis</name>
    <dbReference type="NCBI Taxonomy" id="1630594"/>
    <lineage>
        <taxon>Bacteria</taxon>
        <taxon>Bacillati</taxon>
        <taxon>Actinomycetota</taxon>
        <taxon>Actinomycetes</taxon>
        <taxon>Micrococcales</taxon>
        <taxon>Micrococcaceae</taxon>
        <taxon>Arthrobacter</taxon>
    </lineage>
</organism>
<dbReference type="InterPro" id="IPR050834">
    <property type="entry name" value="Glycosyltransf_2"/>
</dbReference>
<accession>A0ABP7BXF5</accession>
<dbReference type="InterPro" id="IPR001173">
    <property type="entry name" value="Glyco_trans_2-like"/>
</dbReference>
<protein>
    <submittedName>
        <fullName evidence="3">CDP-glycerol glycerophosphotransferase family protein</fullName>
    </submittedName>
</protein>
<feature type="compositionally biased region" description="Basic and acidic residues" evidence="1">
    <location>
        <begin position="886"/>
        <end position="900"/>
    </location>
</feature>
<reference evidence="4" key="1">
    <citation type="journal article" date="2019" name="Int. J. Syst. Evol. Microbiol.">
        <title>The Global Catalogue of Microorganisms (GCM) 10K type strain sequencing project: providing services to taxonomists for standard genome sequencing and annotation.</title>
        <authorList>
            <consortium name="The Broad Institute Genomics Platform"/>
            <consortium name="The Broad Institute Genome Sequencing Center for Infectious Disease"/>
            <person name="Wu L."/>
            <person name="Ma J."/>
        </authorList>
    </citation>
    <scope>NUCLEOTIDE SEQUENCE [LARGE SCALE GENOMIC DNA]</scope>
    <source>
        <strain evidence="4">JCM 30742</strain>
    </source>
</reference>
<dbReference type="SUPFAM" id="SSF53448">
    <property type="entry name" value="Nucleotide-diphospho-sugar transferases"/>
    <property type="match status" value="1"/>
</dbReference>
<dbReference type="RefSeq" id="WP_345148325.1">
    <property type="nucleotide sequence ID" value="NZ_BAABEO010000008.1"/>
</dbReference>
<sequence length="934" mass="106085">MAEGSAPSDSAFRFTVICAVYGVARYLPDFIASLEAQSFDHRRIQVVAVDDGSTDGSADLVRDWAQDTRYAVSVLSKENGGQSSARNLGLTVASGEWVTFTDPDDILDPEYFTQIHKLLEERPDVCMAAANLLDYRDSSGQIDNSHPLRWRFEGGDKVVNVDRHPRYFHLPTNSAFFRLRDLRDQGLTFDERVAPTFEDGHLIQRFLLDRAERKVGFVASAKYLYRRRDDGTSTLQTSNTDPRKYTNVLRYGYLDLLKRAAAMGAPIPRWLQNVIIYDLTWYFRGEEAMFSSSAGLAAETAAEFHRLVTEIRSHLESSVVESFDVISRAPSQRDVLAHGYSDEDWHWDRVIVNRLDEDRQLVELRYRFTGTQPHEVIRVRGLATTPVHSKTRSLHYFHQARLSERILWVSAQGTVEVELNGRRTPVTFQWPRPERYALSPSEVRRARGTRRRQFTLRAARRPKPAAARIPAQDRRALMVSSLPTIRRLFADAWVLMDRDENSHDNAEHLFRYLRKHRRDINAWFVVRKGTPDWDRLKRDGYKRLIPYGSTLWMALCLNAKHIVSSHAERYVYDPFRLATGHKPEWKFTFLQHGVIKDDLSRWLNPKPISSFVATTKPEFASLAGNGSPYVLTTKEVRLTGLPRHDRLARLAHAADAGPARRSIVVMPTWRQYLVGGPVQGASAREAVSGFLGSDFHRQWTAFLRSDRLRRIAGRHGLDVVFMPHPNLKPYLSMLDLPEHVRIASYQSDDVQEVLSHAAVVVTDYSSLAFDAAFIRRPVVYFQFDKPTVFSGAHTTRPGYFAYEKDGFGPVAYTLDAALEGLSDSLDPDSGSAAVYRERMDRTFTLPQKGACARVVRMIERSEHPLTFRQARRRTVTAPEAPPINFDFRKDTAPEPAESHRTNGPPVVELVPAAGEGTPPCTAGNVREPASDVHS</sequence>
<dbReference type="SUPFAM" id="SSF53756">
    <property type="entry name" value="UDP-Glycosyltransferase/glycogen phosphorylase"/>
    <property type="match status" value="1"/>
</dbReference>
<feature type="region of interest" description="Disordered" evidence="1">
    <location>
        <begin position="877"/>
        <end position="934"/>
    </location>
</feature>
<dbReference type="Pfam" id="PF04464">
    <property type="entry name" value="Glyphos_transf"/>
    <property type="match status" value="1"/>
</dbReference>